<evidence type="ECO:0000313" key="3">
    <source>
        <dbReference type="Proteomes" id="UP001497512"/>
    </source>
</evidence>
<protein>
    <submittedName>
        <fullName evidence="2">Uncharacterized protein</fullName>
    </submittedName>
</protein>
<sequence>MEAFDTGGEEFAEIFVKDEFYESFEAPKFHDFTAPEEEAGDPDAWFSETSDPRAGGMTTKETTGAQENSSLLQIPPKTQQILVLEQKKAVITDAHKSAPVSSNLLLGQTSGNFSAAKKMDVSSSSSSSSPWCLLAFINSSLKILQTAHPFTSCWTTTSLGSKF</sequence>
<accession>A0ABP0TH52</accession>
<gene>
    <name evidence="2" type="ORF">CSSPTR1EN2_LOCUS3213</name>
</gene>
<reference evidence="2" key="1">
    <citation type="submission" date="2024-02" db="EMBL/GenBank/DDBJ databases">
        <authorList>
            <consortium name="ELIXIR-Norway"/>
            <consortium name="Elixir Norway"/>
        </authorList>
    </citation>
    <scope>NUCLEOTIDE SEQUENCE</scope>
</reference>
<keyword evidence="3" id="KW-1185">Reference proteome</keyword>
<dbReference type="EMBL" id="OZ019903">
    <property type="protein sequence ID" value="CAK9195917.1"/>
    <property type="molecule type" value="Genomic_DNA"/>
</dbReference>
<feature type="compositionally biased region" description="Polar residues" evidence="1">
    <location>
        <begin position="59"/>
        <end position="71"/>
    </location>
</feature>
<feature type="region of interest" description="Disordered" evidence="1">
    <location>
        <begin position="31"/>
        <end position="71"/>
    </location>
</feature>
<evidence type="ECO:0000256" key="1">
    <source>
        <dbReference type="SAM" id="MobiDB-lite"/>
    </source>
</evidence>
<dbReference type="Proteomes" id="UP001497512">
    <property type="component" value="Chromosome 11"/>
</dbReference>
<name>A0ABP0TH52_9BRYO</name>
<organism evidence="2 3">
    <name type="scientific">Sphagnum troendelagicum</name>
    <dbReference type="NCBI Taxonomy" id="128251"/>
    <lineage>
        <taxon>Eukaryota</taxon>
        <taxon>Viridiplantae</taxon>
        <taxon>Streptophyta</taxon>
        <taxon>Embryophyta</taxon>
        <taxon>Bryophyta</taxon>
        <taxon>Sphagnophytina</taxon>
        <taxon>Sphagnopsida</taxon>
        <taxon>Sphagnales</taxon>
        <taxon>Sphagnaceae</taxon>
        <taxon>Sphagnum</taxon>
    </lineage>
</organism>
<evidence type="ECO:0000313" key="2">
    <source>
        <dbReference type="EMBL" id="CAK9195917.1"/>
    </source>
</evidence>
<proteinExistence type="predicted"/>